<evidence type="ECO:0000256" key="2">
    <source>
        <dbReference type="ARBA" id="ARBA00022771"/>
    </source>
</evidence>
<dbReference type="InterPro" id="IPR019787">
    <property type="entry name" value="Znf_PHD-finger"/>
</dbReference>
<evidence type="ECO:0000313" key="6">
    <source>
        <dbReference type="Proteomes" id="UP001162156"/>
    </source>
</evidence>
<dbReference type="Proteomes" id="UP001162156">
    <property type="component" value="Unassembled WGS sequence"/>
</dbReference>
<evidence type="ECO:0000313" key="5">
    <source>
        <dbReference type="EMBL" id="KAJ8934354.1"/>
    </source>
</evidence>
<dbReference type="SUPFAM" id="SSF57903">
    <property type="entry name" value="FYVE/PHD zinc finger"/>
    <property type="match status" value="1"/>
</dbReference>
<evidence type="ECO:0000256" key="3">
    <source>
        <dbReference type="ARBA" id="ARBA00022833"/>
    </source>
</evidence>
<dbReference type="InterPro" id="IPR011011">
    <property type="entry name" value="Znf_FYVE_PHD"/>
</dbReference>
<keyword evidence="6" id="KW-1185">Reference proteome</keyword>
<accession>A0AAV8X738</accession>
<dbReference type="InterPro" id="IPR013083">
    <property type="entry name" value="Znf_RING/FYVE/PHD"/>
</dbReference>
<gene>
    <name evidence="5" type="ORF">NQ314_013395</name>
</gene>
<keyword evidence="1" id="KW-0479">Metal-binding</keyword>
<sequence>MKIRKGNLQCSACEEDLISDVEDEEEKNIGCDKCPRWFHMKCTEFLGMSYDEAASKEYISFMCS</sequence>
<dbReference type="AlphaFoldDB" id="A0AAV8X738"/>
<evidence type="ECO:0000259" key="4">
    <source>
        <dbReference type="Pfam" id="PF00628"/>
    </source>
</evidence>
<dbReference type="GO" id="GO:0008270">
    <property type="term" value="F:zinc ion binding"/>
    <property type="evidence" value="ECO:0007669"/>
    <property type="project" value="UniProtKB-KW"/>
</dbReference>
<feature type="domain" description="PHD-type" evidence="4">
    <location>
        <begin position="10"/>
        <end position="63"/>
    </location>
</feature>
<dbReference type="Pfam" id="PF00628">
    <property type="entry name" value="PHD"/>
    <property type="match status" value="1"/>
</dbReference>
<evidence type="ECO:0000256" key="1">
    <source>
        <dbReference type="ARBA" id="ARBA00022723"/>
    </source>
</evidence>
<organism evidence="5 6">
    <name type="scientific">Rhamnusium bicolor</name>
    <dbReference type="NCBI Taxonomy" id="1586634"/>
    <lineage>
        <taxon>Eukaryota</taxon>
        <taxon>Metazoa</taxon>
        <taxon>Ecdysozoa</taxon>
        <taxon>Arthropoda</taxon>
        <taxon>Hexapoda</taxon>
        <taxon>Insecta</taxon>
        <taxon>Pterygota</taxon>
        <taxon>Neoptera</taxon>
        <taxon>Endopterygota</taxon>
        <taxon>Coleoptera</taxon>
        <taxon>Polyphaga</taxon>
        <taxon>Cucujiformia</taxon>
        <taxon>Chrysomeloidea</taxon>
        <taxon>Cerambycidae</taxon>
        <taxon>Lepturinae</taxon>
        <taxon>Rhagiini</taxon>
        <taxon>Rhamnusium</taxon>
    </lineage>
</organism>
<protein>
    <recommendedName>
        <fullName evidence="4">PHD-type domain-containing protein</fullName>
    </recommendedName>
</protein>
<proteinExistence type="predicted"/>
<name>A0AAV8X738_9CUCU</name>
<keyword evidence="2" id="KW-0863">Zinc-finger</keyword>
<comment type="caution">
    <text evidence="5">The sequence shown here is derived from an EMBL/GenBank/DDBJ whole genome shotgun (WGS) entry which is preliminary data.</text>
</comment>
<keyword evidence="3" id="KW-0862">Zinc</keyword>
<dbReference type="Gene3D" id="3.30.40.10">
    <property type="entry name" value="Zinc/RING finger domain, C3HC4 (zinc finger)"/>
    <property type="match status" value="1"/>
</dbReference>
<dbReference type="EMBL" id="JANEYF010003732">
    <property type="protein sequence ID" value="KAJ8934354.1"/>
    <property type="molecule type" value="Genomic_DNA"/>
</dbReference>
<reference evidence="5" key="1">
    <citation type="journal article" date="2023" name="Insect Mol. Biol.">
        <title>Genome sequencing provides insights into the evolution of gene families encoding plant cell wall-degrading enzymes in longhorned beetles.</title>
        <authorList>
            <person name="Shin N.R."/>
            <person name="Okamura Y."/>
            <person name="Kirsch R."/>
            <person name="Pauchet Y."/>
        </authorList>
    </citation>
    <scope>NUCLEOTIDE SEQUENCE</scope>
    <source>
        <strain evidence="5">RBIC_L_NR</strain>
    </source>
</reference>